<name>A0A9D3SM79_9TELE</name>
<dbReference type="PANTHER" id="PTHR28659">
    <property type="entry name" value="RETICULON-LIKE PROTEIN"/>
    <property type="match status" value="1"/>
</dbReference>
<evidence type="ECO:0000313" key="12">
    <source>
        <dbReference type="EMBL" id="KAG7329916.1"/>
    </source>
</evidence>
<accession>A0A9D3SM79</accession>
<dbReference type="GO" id="GO:0005789">
    <property type="term" value="C:endoplasmic reticulum membrane"/>
    <property type="evidence" value="ECO:0007669"/>
    <property type="project" value="UniProtKB-SubCell"/>
</dbReference>
<dbReference type="InterPro" id="IPR057282">
    <property type="entry name" value="RETREG1-3-like_RHD"/>
</dbReference>
<feature type="region of interest" description="Disordered" evidence="9">
    <location>
        <begin position="1"/>
        <end position="20"/>
    </location>
</feature>
<evidence type="ECO:0000256" key="5">
    <source>
        <dbReference type="ARBA" id="ARBA00022824"/>
    </source>
</evidence>
<evidence type="ECO:0000256" key="3">
    <source>
        <dbReference type="ARBA" id="ARBA00022553"/>
    </source>
</evidence>
<evidence type="ECO:0000256" key="7">
    <source>
        <dbReference type="ARBA" id="ARBA00023006"/>
    </source>
</evidence>
<keyword evidence="6 10" id="KW-1133">Transmembrane helix</keyword>
<organism evidence="12 13">
    <name type="scientific">Hemibagrus wyckioides</name>
    <dbReference type="NCBI Taxonomy" id="337641"/>
    <lineage>
        <taxon>Eukaryota</taxon>
        <taxon>Metazoa</taxon>
        <taxon>Chordata</taxon>
        <taxon>Craniata</taxon>
        <taxon>Vertebrata</taxon>
        <taxon>Euteleostomi</taxon>
        <taxon>Actinopterygii</taxon>
        <taxon>Neopterygii</taxon>
        <taxon>Teleostei</taxon>
        <taxon>Ostariophysi</taxon>
        <taxon>Siluriformes</taxon>
        <taxon>Bagridae</taxon>
        <taxon>Hemibagrus</taxon>
    </lineage>
</organism>
<evidence type="ECO:0000256" key="9">
    <source>
        <dbReference type="SAM" id="MobiDB-lite"/>
    </source>
</evidence>
<proteinExistence type="inferred from homology"/>
<feature type="transmembrane region" description="Helical" evidence="10">
    <location>
        <begin position="35"/>
        <end position="51"/>
    </location>
</feature>
<keyword evidence="13" id="KW-1185">Reference proteome</keyword>
<evidence type="ECO:0000313" key="13">
    <source>
        <dbReference type="Proteomes" id="UP000824219"/>
    </source>
</evidence>
<sequence>MAEKADQEATGTQRPSSITPPPTCCRKTLMNWKRLVKTCATFAATNIVFWFVSFSPFRVVCLLCLCLLLLLLVQLLRDIALSRSKGSNLWRSMTGRYVNLKVTCIAVFVSSMLPFQFFLSIFDLCN</sequence>
<feature type="transmembrane region" description="Helical" evidence="10">
    <location>
        <begin position="97"/>
        <end position="122"/>
    </location>
</feature>
<evidence type="ECO:0000256" key="1">
    <source>
        <dbReference type="ARBA" id="ARBA00004477"/>
    </source>
</evidence>
<keyword evidence="8 10" id="KW-0472">Membrane</keyword>
<evidence type="ECO:0000256" key="2">
    <source>
        <dbReference type="ARBA" id="ARBA00006299"/>
    </source>
</evidence>
<keyword evidence="4 10" id="KW-0812">Transmembrane</keyword>
<dbReference type="InterPro" id="IPR043384">
    <property type="entry name" value="RETREG1/3"/>
</dbReference>
<reference evidence="12 13" key="1">
    <citation type="submission" date="2021-06" db="EMBL/GenBank/DDBJ databases">
        <title>Chromosome-level genome assembly of the red-tail catfish (Hemibagrus wyckioides).</title>
        <authorList>
            <person name="Shao F."/>
        </authorList>
    </citation>
    <scope>NUCLEOTIDE SEQUENCE [LARGE SCALE GENOMIC DNA]</scope>
    <source>
        <strain evidence="12">EC202008001</strain>
        <tissue evidence="12">Blood</tissue>
    </source>
</reference>
<comment type="similarity">
    <text evidence="2">Belongs to the RETREG family.</text>
</comment>
<dbReference type="Pfam" id="PF24456">
    <property type="entry name" value="RHD_RETREG1-3"/>
    <property type="match status" value="1"/>
</dbReference>
<protein>
    <recommendedName>
        <fullName evidence="11">RETREG1-3/ARL6IP-like N-terminal reticulon-homology domain-containing protein</fullName>
    </recommendedName>
</protein>
<dbReference type="Proteomes" id="UP000824219">
    <property type="component" value="Linkage Group LG07"/>
</dbReference>
<evidence type="ECO:0000256" key="6">
    <source>
        <dbReference type="ARBA" id="ARBA00022989"/>
    </source>
</evidence>
<evidence type="ECO:0000256" key="8">
    <source>
        <dbReference type="ARBA" id="ARBA00023136"/>
    </source>
</evidence>
<comment type="subcellular location">
    <subcellularLocation>
        <location evidence="1">Endoplasmic reticulum membrane</location>
        <topology evidence="1">Multi-pass membrane protein</topology>
    </subcellularLocation>
</comment>
<evidence type="ECO:0000256" key="10">
    <source>
        <dbReference type="SAM" id="Phobius"/>
    </source>
</evidence>
<evidence type="ECO:0000256" key="4">
    <source>
        <dbReference type="ARBA" id="ARBA00022692"/>
    </source>
</evidence>
<dbReference type="GO" id="GO:0043524">
    <property type="term" value="P:negative regulation of neuron apoptotic process"/>
    <property type="evidence" value="ECO:0007669"/>
    <property type="project" value="TreeGrafter"/>
</dbReference>
<feature type="domain" description="RETREG1-3/ARL6IP-like N-terminal reticulon-homology" evidence="11">
    <location>
        <begin position="26"/>
        <end position="94"/>
    </location>
</feature>
<dbReference type="AlphaFoldDB" id="A0A9D3SM79"/>
<dbReference type="EMBL" id="JAHKSW010000007">
    <property type="protein sequence ID" value="KAG7329916.1"/>
    <property type="molecule type" value="Genomic_DNA"/>
</dbReference>
<keyword evidence="5" id="KW-0256">Endoplasmic reticulum</keyword>
<dbReference type="PANTHER" id="PTHR28659:SF3">
    <property type="entry name" value="RETICULOPHAGY REGULATOR 1"/>
    <property type="match status" value="1"/>
</dbReference>
<keyword evidence="7" id="KW-0072">Autophagy</keyword>
<dbReference type="GO" id="GO:0061709">
    <property type="term" value="P:reticulophagy"/>
    <property type="evidence" value="ECO:0007669"/>
    <property type="project" value="InterPro"/>
</dbReference>
<feature type="transmembrane region" description="Helical" evidence="10">
    <location>
        <begin position="57"/>
        <end position="76"/>
    </location>
</feature>
<gene>
    <name evidence="12" type="ORF">KOW79_006138</name>
</gene>
<keyword evidence="3" id="KW-0597">Phosphoprotein</keyword>
<evidence type="ECO:0000259" key="11">
    <source>
        <dbReference type="Pfam" id="PF24456"/>
    </source>
</evidence>
<comment type="caution">
    <text evidence="12">The sequence shown here is derived from an EMBL/GenBank/DDBJ whole genome shotgun (WGS) entry which is preliminary data.</text>
</comment>
<dbReference type="OrthoDB" id="9629415at2759"/>